<dbReference type="OrthoDB" id="569576at2"/>
<comment type="caution">
    <text evidence="1">The sequence shown here is derived from an EMBL/GenBank/DDBJ whole genome shotgun (WGS) entry which is preliminary data.</text>
</comment>
<proteinExistence type="predicted"/>
<dbReference type="RefSeq" id="WP_073596725.1">
    <property type="nucleotide sequence ID" value="NZ_MRCE01000045.1"/>
</dbReference>
<evidence type="ECO:0000313" key="2">
    <source>
        <dbReference type="Proteomes" id="UP000185860"/>
    </source>
</evidence>
<reference evidence="1 2" key="1">
    <citation type="submission" date="2016-11" db="EMBL/GenBank/DDBJ databases">
        <title>Draft Genome Sequences of Nine Cyanobacterial Strains from Diverse Habitats.</title>
        <authorList>
            <person name="Zhu T."/>
            <person name="Hou S."/>
            <person name="Lu X."/>
            <person name="Hess W.R."/>
        </authorList>
    </citation>
    <scope>NUCLEOTIDE SEQUENCE [LARGE SCALE GENOMIC DNA]</scope>
    <source>
        <strain evidence="1 2">IAM M-71</strain>
    </source>
</reference>
<dbReference type="Proteomes" id="UP000185860">
    <property type="component" value="Unassembled WGS sequence"/>
</dbReference>
<dbReference type="AlphaFoldDB" id="A0A1U7I6J3"/>
<protein>
    <submittedName>
        <fullName evidence="1">Uncharacterized protein</fullName>
    </submittedName>
</protein>
<dbReference type="EMBL" id="MRCE01000045">
    <property type="protein sequence ID" value="OKH31896.1"/>
    <property type="molecule type" value="Genomic_DNA"/>
</dbReference>
<accession>A0A1U7I6J3</accession>
<gene>
    <name evidence="1" type="ORF">NIES2119_27745</name>
</gene>
<sequence>MTPEYLEKWFPIEQQRNYVSMLVKRGGGFTKRRAEYFVRLWAYLLVKQLHESGHRLVQPLTKLELPQGWVACTHREAAEVFYSKKERGSDRSAGMMIDQLAALGLIEKQHDGNNICIQVTPWSELLDPPQSAEAVELIIDDFNPRTDAVLVANLIDRHYVQTAKDATAAPHQITQTLRDWAKQYSTGMRVMRRSDNFHPVGISIIYPTAKESEANFFLPPGKTRFFTSDMQNDPFQIAVPGDVDCSCAFLRAWAIDNPYLEYETICNFVEDLQKTLVKVQADFPNLCDLYCVAINPIYGELARVLGFQRTYQDPTRPIHRIYIPVDRFLALNVRQSLSGLKFQPNIEGIKKEVVPSAARRK</sequence>
<evidence type="ECO:0000313" key="1">
    <source>
        <dbReference type="EMBL" id="OKH31896.1"/>
    </source>
</evidence>
<name>A0A1U7I6J3_9CYAN</name>
<organism evidence="1 2">
    <name type="scientific">[Phormidium ambiguum] IAM M-71</name>
    <dbReference type="NCBI Taxonomy" id="454136"/>
    <lineage>
        <taxon>Bacteria</taxon>
        <taxon>Bacillati</taxon>
        <taxon>Cyanobacteriota</taxon>
        <taxon>Cyanophyceae</taxon>
        <taxon>Oscillatoriophycideae</taxon>
        <taxon>Aerosakkonematales</taxon>
        <taxon>Aerosakkonemataceae</taxon>
        <taxon>Floridanema</taxon>
    </lineage>
</organism>